<dbReference type="GO" id="GO:0016787">
    <property type="term" value="F:hydrolase activity"/>
    <property type="evidence" value="ECO:0007669"/>
    <property type="project" value="UniProtKB-KW"/>
</dbReference>
<dbReference type="InterPro" id="IPR005754">
    <property type="entry name" value="Sortase"/>
</dbReference>
<evidence type="ECO:0000256" key="2">
    <source>
        <dbReference type="PIRSR" id="PIRSR605754-1"/>
    </source>
</evidence>
<keyword evidence="3" id="KW-0472">Membrane</keyword>
<proteinExistence type="predicted"/>
<evidence type="ECO:0000313" key="6">
    <source>
        <dbReference type="Proteomes" id="UP001289066"/>
    </source>
</evidence>
<evidence type="ECO:0000313" key="4">
    <source>
        <dbReference type="EMBL" id="MDZ4999347.1"/>
    </source>
</evidence>
<evidence type="ECO:0000313" key="5">
    <source>
        <dbReference type="EMBL" id="MDZ5033805.1"/>
    </source>
</evidence>
<dbReference type="InterPro" id="IPR023365">
    <property type="entry name" value="Sortase_dom-sf"/>
</dbReference>
<feature type="transmembrane region" description="Helical" evidence="3">
    <location>
        <begin position="15"/>
        <end position="35"/>
    </location>
</feature>
<accession>A0AAW9IXU1</accession>
<dbReference type="Proteomes" id="UP001289066">
    <property type="component" value="Unassembled WGS sequence"/>
</dbReference>
<dbReference type="Gene3D" id="2.40.260.10">
    <property type="entry name" value="Sortase"/>
    <property type="match status" value="1"/>
</dbReference>
<keyword evidence="1 5" id="KW-0378">Hydrolase</keyword>
<sequence length="241" mass="28684">MKNWGKVIRIVDKTINILMIICFLPVLLYGIYAIWDSEQIHQQAEASLYETYKPSKDQPYFDDLQKINPEVFGWLTVENTHIDYPLVQASNNSKYVNTNVKGEFSLSGSIFLDYRNNKNFSDMNNIIYGHHIDKEAMFGELEYFKEQEYFEDHKYGQLYYEEQWHEIEFFAFLYAEAHDAVIYNPNIKGENERVNYLNYIREHAKHFRELSFQSEDKYVVLSTCNSSFTNGRYVLVCRISK</sequence>
<reference evidence="5" key="1">
    <citation type="submission" date="2019-11" db="EMBL/GenBank/DDBJ databases">
        <title>Characterization of Clostridium perfringens isolates from swine manure treated agricultural soils.</title>
        <authorList>
            <person name="Wushke S.T."/>
        </authorList>
    </citation>
    <scope>NUCLEOTIDE SEQUENCE</scope>
    <source>
        <strain evidence="5">X15</strain>
        <strain evidence="4">X26</strain>
    </source>
</reference>
<feature type="active site" description="Acyl-thioester intermediate" evidence="2">
    <location>
        <position position="224"/>
    </location>
</feature>
<organism evidence="5 6">
    <name type="scientific">Clostridium perfringens</name>
    <dbReference type="NCBI Taxonomy" id="1502"/>
    <lineage>
        <taxon>Bacteria</taxon>
        <taxon>Bacillati</taxon>
        <taxon>Bacillota</taxon>
        <taxon>Clostridia</taxon>
        <taxon>Eubacteriales</taxon>
        <taxon>Clostridiaceae</taxon>
        <taxon>Clostridium</taxon>
    </lineage>
</organism>
<evidence type="ECO:0000256" key="3">
    <source>
        <dbReference type="SAM" id="Phobius"/>
    </source>
</evidence>
<gene>
    <name evidence="5" type="primary">srtB</name>
    <name evidence="4" type="ORF">GNF79_09570</name>
    <name evidence="5" type="ORF">GNF81_13625</name>
</gene>
<dbReference type="RefSeq" id="WP_198604166.1">
    <property type="nucleotide sequence ID" value="NZ_CATNWK010000019.1"/>
</dbReference>
<dbReference type="EMBL" id="WNVC01000030">
    <property type="protein sequence ID" value="MDZ4999347.1"/>
    <property type="molecule type" value="Genomic_DNA"/>
</dbReference>
<name>A0AAW9IXU1_CLOPF</name>
<protein>
    <submittedName>
        <fullName evidence="5">Class B sortase</fullName>
        <ecNumber evidence="5">3.4.22.71</ecNumber>
    </submittedName>
</protein>
<dbReference type="InterPro" id="IPR009835">
    <property type="entry name" value="SrtB"/>
</dbReference>
<dbReference type="Proteomes" id="UP001291306">
    <property type="component" value="Unassembled WGS sequence"/>
</dbReference>
<evidence type="ECO:0000256" key="1">
    <source>
        <dbReference type="ARBA" id="ARBA00022801"/>
    </source>
</evidence>
<keyword evidence="3" id="KW-0812">Transmembrane</keyword>
<dbReference type="SUPFAM" id="SSF63817">
    <property type="entry name" value="Sortase"/>
    <property type="match status" value="1"/>
</dbReference>
<dbReference type="EMBL" id="WNVG01000065">
    <property type="protein sequence ID" value="MDZ5033805.1"/>
    <property type="molecule type" value="Genomic_DNA"/>
</dbReference>
<keyword evidence="3" id="KW-1133">Transmembrane helix</keyword>
<comment type="caution">
    <text evidence="5">The sequence shown here is derived from an EMBL/GenBank/DDBJ whole genome shotgun (WGS) entry which is preliminary data.</text>
</comment>
<dbReference type="CDD" id="cd05826">
    <property type="entry name" value="Sortase_B"/>
    <property type="match status" value="1"/>
</dbReference>
<dbReference type="Pfam" id="PF04203">
    <property type="entry name" value="Sortase"/>
    <property type="match status" value="1"/>
</dbReference>
<dbReference type="NCBIfam" id="TIGR03064">
    <property type="entry name" value="sortase_srtB"/>
    <property type="match status" value="1"/>
</dbReference>
<dbReference type="AlphaFoldDB" id="A0AAW9IXU1"/>
<feature type="active site" description="Proton donor/acceptor" evidence="2">
    <location>
        <position position="130"/>
    </location>
</feature>
<dbReference type="EC" id="3.4.22.71" evidence="5"/>